<dbReference type="Pfam" id="PF13542">
    <property type="entry name" value="HTH_Tnp_ISL3"/>
    <property type="match status" value="1"/>
</dbReference>
<evidence type="ECO:0000313" key="3">
    <source>
        <dbReference type="EMBL" id="MBW4564655.1"/>
    </source>
</evidence>
<gene>
    <name evidence="3" type="ORF">KME32_26730</name>
</gene>
<accession>A0A951Q2Q5</accession>
<reference evidence="3" key="2">
    <citation type="journal article" date="2022" name="Microbiol. Resour. Announc.">
        <title>Metagenome Sequencing to Explore Phylogenomics of Terrestrial Cyanobacteria.</title>
        <authorList>
            <person name="Ward R.D."/>
            <person name="Stajich J.E."/>
            <person name="Johansen J.R."/>
            <person name="Huntemann M."/>
            <person name="Clum A."/>
            <person name="Foster B."/>
            <person name="Foster B."/>
            <person name="Roux S."/>
            <person name="Palaniappan K."/>
            <person name="Varghese N."/>
            <person name="Mukherjee S."/>
            <person name="Reddy T.B.K."/>
            <person name="Daum C."/>
            <person name="Copeland A."/>
            <person name="Chen I.A."/>
            <person name="Ivanova N.N."/>
            <person name="Kyrpides N.C."/>
            <person name="Shapiro N."/>
            <person name="Eloe-Fadrosh E.A."/>
            <person name="Pietrasiak N."/>
        </authorList>
    </citation>
    <scope>NUCLEOTIDE SEQUENCE</scope>
    <source>
        <strain evidence="3">JT2-VF2</strain>
    </source>
</reference>
<dbReference type="InterPro" id="IPR032877">
    <property type="entry name" value="Transposase_HTH"/>
</dbReference>
<evidence type="ECO:0000313" key="4">
    <source>
        <dbReference type="Proteomes" id="UP000715781"/>
    </source>
</evidence>
<dbReference type="AlphaFoldDB" id="A0A951Q2Q5"/>
<comment type="caution">
    <text evidence="3">The sequence shown here is derived from an EMBL/GenBank/DDBJ whole genome shotgun (WGS) entry which is preliminary data.</text>
</comment>
<dbReference type="InterPro" id="IPR047951">
    <property type="entry name" value="Transpos_ISL3"/>
</dbReference>
<organism evidence="3 4">
    <name type="scientific">Mojavia pulchra JT2-VF2</name>
    <dbReference type="NCBI Taxonomy" id="287848"/>
    <lineage>
        <taxon>Bacteria</taxon>
        <taxon>Bacillati</taxon>
        <taxon>Cyanobacteriota</taxon>
        <taxon>Cyanophyceae</taxon>
        <taxon>Nostocales</taxon>
        <taxon>Nostocaceae</taxon>
    </lineage>
</organism>
<feature type="domain" description="Transposase IS204/IS1001/IS1096/IS1165 helix-turn-helix" evidence="1">
    <location>
        <begin position="93"/>
        <end position="142"/>
    </location>
</feature>
<dbReference type="PANTHER" id="PTHR33498:SF1">
    <property type="entry name" value="TRANSPOSASE FOR INSERTION SEQUENCE ELEMENT IS1557"/>
    <property type="match status" value="1"/>
</dbReference>
<dbReference type="InterPro" id="IPR029261">
    <property type="entry name" value="Transposase_Znf"/>
</dbReference>
<name>A0A951Q2Q5_9NOST</name>
<reference evidence="3" key="1">
    <citation type="submission" date="2021-05" db="EMBL/GenBank/DDBJ databases">
        <authorList>
            <person name="Pietrasiak N."/>
            <person name="Ward R."/>
            <person name="Stajich J.E."/>
            <person name="Kurbessoian T."/>
        </authorList>
    </citation>
    <scope>NUCLEOTIDE SEQUENCE</scope>
    <source>
        <strain evidence="3">JT2-VF2</strain>
    </source>
</reference>
<dbReference type="Proteomes" id="UP000715781">
    <property type="component" value="Unassembled WGS sequence"/>
</dbReference>
<dbReference type="EMBL" id="JAHHHN010000024">
    <property type="protein sequence ID" value="MBW4564655.1"/>
    <property type="molecule type" value="Genomic_DNA"/>
</dbReference>
<dbReference type="PANTHER" id="PTHR33498">
    <property type="entry name" value="TRANSPOSASE FOR INSERTION SEQUENCE ELEMENT IS1557"/>
    <property type="match status" value="1"/>
</dbReference>
<dbReference type="Pfam" id="PF14690">
    <property type="entry name" value="Zn_ribbon_ISL3"/>
    <property type="match status" value="1"/>
</dbReference>
<protein>
    <submittedName>
        <fullName evidence="3">Transposase family protein</fullName>
    </submittedName>
</protein>
<proteinExistence type="predicted"/>
<evidence type="ECO:0000259" key="1">
    <source>
        <dbReference type="Pfam" id="PF13542"/>
    </source>
</evidence>
<evidence type="ECO:0000259" key="2">
    <source>
        <dbReference type="Pfam" id="PF14690"/>
    </source>
</evidence>
<feature type="domain" description="Transposase IS204/IS1001/IS1096/IS1165 zinc-finger" evidence="2">
    <location>
        <begin position="44"/>
        <end position="87"/>
    </location>
</feature>
<sequence>MTAKPHSKILTELLNLEGMKVESYIHHEGVGVILHLTAESKKSICPQCGELSQKIHQNHRYLVKDLPLMSQPVYLDINRRQFKCCVCNKPFSEEFNFVKKRRTYTCRFAKNIVNQILKNDVKNVAQRNNVSPEEIETMLKDASQDLIGSKPSELQRLEIGQTTLYQG</sequence>